<dbReference type="SUPFAM" id="SSF49464">
    <property type="entry name" value="Carboxypeptidase regulatory domain-like"/>
    <property type="match status" value="1"/>
</dbReference>
<evidence type="ECO:0008006" key="6">
    <source>
        <dbReference type="Google" id="ProtNLM"/>
    </source>
</evidence>
<dbReference type="Pfam" id="PF12666">
    <property type="entry name" value="PrgI"/>
    <property type="match status" value="1"/>
</dbReference>
<gene>
    <name evidence="4" type="ORF">UV61_C0007G0013</name>
</gene>
<feature type="coiled-coil region" evidence="1">
    <location>
        <begin position="232"/>
        <end position="290"/>
    </location>
</feature>
<feature type="transmembrane region" description="Helical" evidence="3">
    <location>
        <begin position="51"/>
        <end position="69"/>
    </location>
</feature>
<dbReference type="InterPro" id="IPR024414">
    <property type="entry name" value="Uncharacterised_PrgI"/>
</dbReference>
<reference evidence="4 5" key="1">
    <citation type="journal article" date="2015" name="Nature">
        <title>rRNA introns, odd ribosomes, and small enigmatic genomes across a large radiation of phyla.</title>
        <authorList>
            <person name="Brown C.T."/>
            <person name="Hug L.A."/>
            <person name="Thomas B.C."/>
            <person name="Sharon I."/>
            <person name="Castelle C.J."/>
            <person name="Singh A."/>
            <person name="Wilkins M.J."/>
            <person name="Williams K.H."/>
            <person name="Banfield J.F."/>
        </authorList>
    </citation>
    <scope>NUCLEOTIDE SEQUENCE [LARGE SCALE GENOMIC DNA]</scope>
</reference>
<sequence length="440" mass="48619">MEQHPVPQNVTGFQFKLIGDITLKQFAYLAGGIIVAYITFKLSLIPVLLRYPTAIFSVLLGFGLAFVPIEERPLDRWLIAFFKSIYSPTQYVWKKHNSPPELLVQLAENPAMEVGKKITPTPASPIPTSNQVPQPSASVIPISTLPINQPPPPPPPLIINQPAVKPLPPVNMPTASTILNKWAQGAPVVKSKPLPPQTGFSPSITGKRVVYEEKAPVPPTSKPDPKQVEKIKSQYEKNAQKLTDQINSLQGELQKGTIAKERFLELQQVLMELVSEKERLSKELALVKRQLNVNPQAVIERPTEYVQPPPTKSSVKIVPPQSLIHVGIPKLTSQPNVITGIIKDSQGNLLPNLIVMVKDKEGIPMRALKTNKLGQFAASTPLTTGVYIIEIEDPKKNFQFNQIEINLANEVLSPLEISAISQRDVLRQKLTQEIFGGNKL</sequence>
<evidence type="ECO:0000256" key="3">
    <source>
        <dbReference type="SAM" id="Phobius"/>
    </source>
</evidence>
<dbReference type="EMBL" id="LCFD01000007">
    <property type="protein sequence ID" value="KKS86755.1"/>
    <property type="molecule type" value="Genomic_DNA"/>
</dbReference>
<dbReference type="AlphaFoldDB" id="A0A0G1CLW8"/>
<feature type="region of interest" description="Disordered" evidence="2">
    <location>
        <begin position="193"/>
        <end position="228"/>
    </location>
</feature>
<keyword evidence="1" id="KW-0175">Coiled coil</keyword>
<proteinExistence type="predicted"/>
<dbReference type="Proteomes" id="UP000034050">
    <property type="component" value="Unassembled WGS sequence"/>
</dbReference>
<organism evidence="4 5">
    <name type="scientific">Candidatus Gottesmanbacteria bacterium GW2011_GWB1_43_11</name>
    <dbReference type="NCBI Taxonomy" id="1618446"/>
    <lineage>
        <taxon>Bacteria</taxon>
        <taxon>Candidatus Gottesmaniibacteriota</taxon>
    </lineage>
</organism>
<keyword evidence="3" id="KW-0812">Transmembrane</keyword>
<evidence type="ECO:0000256" key="2">
    <source>
        <dbReference type="SAM" id="MobiDB-lite"/>
    </source>
</evidence>
<dbReference type="InterPro" id="IPR008969">
    <property type="entry name" value="CarboxyPept-like_regulatory"/>
</dbReference>
<protein>
    <recommendedName>
        <fullName evidence="6">Minus agglutinin</fullName>
    </recommendedName>
</protein>
<evidence type="ECO:0000313" key="4">
    <source>
        <dbReference type="EMBL" id="KKS86755.1"/>
    </source>
</evidence>
<evidence type="ECO:0000256" key="1">
    <source>
        <dbReference type="SAM" id="Coils"/>
    </source>
</evidence>
<keyword evidence="3" id="KW-1133">Transmembrane helix</keyword>
<feature type="transmembrane region" description="Helical" evidence="3">
    <location>
        <begin position="26"/>
        <end position="45"/>
    </location>
</feature>
<accession>A0A0G1CLW8</accession>
<keyword evidence="3" id="KW-0472">Membrane</keyword>
<dbReference type="Gene3D" id="2.60.40.1120">
    <property type="entry name" value="Carboxypeptidase-like, regulatory domain"/>
    <property type="match status" value="1"/>
</dbReference>
<comment type="caution">
    <text evidence="4">The sequence shown here is derived from an EMBL/GenBank/DDBJ whole genome shotgun (WGS) entry which is preliminary data.</text>
</comment>
<evidence type="ECO:0000313" key="5">
    <source>
        <dbReference type="Proteomes" id="UP000034050"/>
    </source>
</evidence>
<name>A0A0G1CLW8_9BACT</name>
<dbReference type="STRING" id="1618446.UV61_C0007G0013"/>